<dbReference type="Proteomes" id="UP000790377">
    <property type="component" value="Unassembled WGS sequence"/>
</dbReference>
<gene>
    <name evidence="1" type="ORF">BJ138DRAFT_1184602</name>
</gene>
<accession>A0ACB7ZQQ4</accession>
<evidence type="ECO:0000313" key="2">
    <source>
        <dbReference type="Proteomes" id="UP000790377"/>
    </source>
</evidence>
<sequence>MKAIRKYFKKPPPIPKRGLELEREQKPSPIPKRIQKREPYHISILNWQDETENVFPEDVQHENSFDWIDRVGKHWHLLEIRSLHEHMQNIQAGMIWEAEVEAIAYAKEQEYINAVEERRKNTIPNTVPKESAPIIPFRLYDCALGVLKSHEVYMQETNGVVPLYLVVSQVWGNIKEHLIIPSVAWGVPISNRAKWHAILDYCKRKQICWLWMDILCIDQTQNSPAADQEKAKEIPKMAAYYRGATACLVIPDRYEAFSEAYRRVMGVYLAFGGATSGDRISNNALAIWNSIEMMNTLIIDWYRKILRNGSLRKPSEGKNYQFVTPGEERMLHGWIGTHYMRPGAKDILNCKGHLDLVYAVHQTRRKRCAKGEDRLFALYGLISDDEKVAVEVSTCSTGVISKSTDKNTLRMKWKQTMEKVLEGGKIWPLLYDVLDPDDITPGLHWMPRYTTHADLVRGVWCGSIYLDNIHHNNRHMIQVADDDGLHITVRRVGLITGASTNMRAGSGELSKAIACIWILMAKGFNIDPILEQFKYGPSLTTQDGVLRDEVEGAQMALEAALRARSLGECFYVLEQAQLRSKLMSYDGINEWNKQILCMTVKGQFRPVVLMGWIHSTKKLERGNCWVLDVTSEPLQTVKRWVVANRHGPNTY</sequence>
<name>A0ACB7ZQQ4_9AGAM</name>
<dbReference type="EMBL" id="MU269286">
    <property type="protein sequence ID" value="KAH7903032.1"/>
    <property type="molecule type" value="Genomic_DNA"/>
</dbReference>
<feature type="non-terminal residue" evidence="1">
    <location>
        <position position="651"/>
    </location>
</feature>
<protein>
    <submittedName>
        <fullName evidence="1">Uncharacterized protein</fullName>
    </submittedName>
</protein>
<keyword evidence="2" id="KW-1185">Reference proteome</keyword>
<proteinExistence type="predicted"/>
<organism evidence="1 2">
    <name type="scientific">Hygrophoropsis aurantiaca</name>
    <dbReference type="NCBI Taxonomy" id="72124"/>
    <lineage>
        <taxon>Eukaryota</taxon>
        <taxon>Fungi</taxon>
        <taxon>Dikarya</taxon>
        <taxon>Basidiomycota</taxon>
        <taxon>Agaricomycotina</taxon>
        <taxon>Agaricomycetes</taxon>
        <taxon>Agaricomycetidae</taxon>
        <taxon>Boletales</taxon>
        <taxon>Coniophorineae</taxon>
        <taxon>Hygrophoropsidaceae</taxon>
        <taxon>Hygrophoropsis</taxon>
    </lineage>
</organism>
<comment type="caution">
    <text evidence="1">The sequence shown here is derived from an EMBL/GenBank/DDBJ whole genome shotgun (WGS) entry which is preliminary data.</text>
</comment>
<reference evidence="1" key="1">
    <citation type="journal article" date="2021" name="New Phytol.">
        <title>Evolutionary innovations through gain and loss of genes in the ectomycorrhizal Boletales.</title>
        <authorList>
            <person name="Wu G."/>
            <person name="Miyauchi S."/>
            <person name="Morin E."/>
            <person name="Kuo A."/>
            <person name="Drula E."/>
            <person name="Varga T."/>
            <person name="Kohler A."/>
            <person name="Feng B."/>
            <person name="Cao Y."/>
            <person name="Lipzen A."/>
            <person name="Daum C."/>
            <person name="Hundley H."/>
            <person name="Pangilinan J."/>
            <person name="Johnson J."/>
            <person name="Barry K."/>
            <person name="LaButti K."/>
            <person name="Ng V."/>
            <person name="Ahrendt S."/>
            <person name="Min B."/>
            <person name="Choi I.G."/>
            <person name="Park H."/>
            <person name="Plett J.M."/>
            <person name="Magnuson J."/>
            <person name="Spatafora J.W."/>
            <person name="Nagy L.G."/>
            <person name="Henrissat B."/>
            <person name="Grigoriev I.V."/>
            <person name="Yang Z.L."/>
            <person name="Xu J."/>
            <person name="Martin F.M."/>
        </authorList>
    </citation>
    <scope>NUCLEOTIDE SEQUENCE</scope>
    <source>
        <strain evidence="1">ATCC 28755</strain>
    </source>
</reference>
<evidence type="ECO:0000313" key="1">
    <source>
        <dbReference type="EMBL" id="KAH7903032.1"/>
    </source>
</evidence>